<dbReference type="AlphaFoldDB" id="A0A369JUN7"/>
<evidence type="ECO:0000259" key="10">
    <source>
        <dbReference type="Pfam" id="PF03345"/>
    </source>
</evidence>
<keyword evidence="8" id="KW-0732">Signal</keyword>
<feature type="domain" description="OST48 middle" evidence="12">
    <location>
        <begin position="287"/>
        <end position="428"/>
    </location>
</feature>
<evidence type="ECO:0000256" key="7">
    <source>
        <dbReference type="ARBA" id="ARBA00023136"/>
    </source>
</evidence>
<evidence type="ECO:0000256" key="6">
    <source>
        <dbReference type="ARBA" id="ARBA00022989"/>
    </source>
</evidence>
<comment type="caution">
    <text evidence="13">The sequence shown here is derived from an EMBL/GenBank/DDBJ whole genome shotgun (WGS) entry which is preliminary data.</text>
</comment>
<evidence type="ECO:0000256" key="5">
    <source>
        <dbReference type="ARBA" id="ARBA00022824"/>
    </source>
</evidence>
<name>A0A369JUN7_HYPMA</name>
<dbReference type="InterPro" id="IPR046520">
    <property type="entry name" value="DUF6697"/>
</dbReference>
<comment type="subunit">
    <text evidence="8">Component of the oligosaccharyltransferase (OST) complex.</text>
</comment>
<evidence type="ECO:0000256" key="4">
    <source>
        <dbReference type="ARBA" id="ARBA00022692"/>
    </source>
</evidence>
<evidence type="ECO:0000256" key="9">
    <source>
        <dbReference type="SAM" id="Coils"/>
    </source>
</evidence>
<dbReference type="GO" id="GO:0008250">
    <property type="term" value="C:oligosaccharyltransferase complex"/>
    <property type="evidence" value="ECO:0007669"/>
    <property type="project" value="TreeGrafter"/>
</dbReference>
<feature type="chain" id="PRO_5016484958" description="Dolichyl-diphosphooligosaccharide--protein glycosyltransferase subunit WBP1" evidence="8">
    <location>
        <begin position="26"/>
        <end position="813"/>
    </location>
</feature>
<evidence type="ECO:0000256" key="1">
    <source>
        <dbReference type="ARBA" id="ARBA00004479"/>
    </source>
</evidence>
<dbReference type="InterPro" id="IPR055459">
    <property type="entry name" value="OST48_MD"/>
</dbReference>
<dbReference type="InterPro" id="IPR005013">
    <property type="entry name" value="DDOST_48_kDa_subunit"/>
</dbReference>
<keyword evidence="6" id="KW-1133">Transmembrane helix</keyword>
<evidence type="ECO:0000313" key="14">
    <source>
        <dbReference type="Proteomes" id="UP000076154"/>
    </source>
</evidence>
<dbReference type="Pfam" id="PF03345">
    <property type="entry name" value="OST48_N"/>
    <property type="match status" value="1"/>
</dbReference>
<reference evidence="13" key="1">
    <citation type="submission" date="2018-04" db="EMBL/GenBank/DDBJ databases">
        <title>Whole genome sequencing of Hypsizygus marmoreus.</title>
        <authorList>
            <person name="Choi I.-G."/>
            <person name="Min B."/>
            <person name="Kim J.-G."/>
            <person name="Kim S."/>
            <person name="Oh Y.-L."/>
            <person name="Kong W.-S."/>
            <person name="Park H."/>
            <person name="Jeong J."/>
            <person name="Song E.-S."/>
        </authorList>
    </citation>
    <scope>NUCLEOTIDE SEQUENCE [LARGE SCALE GENOMIC DNA]</scope>
    <source>
        <strain evidence="13">51987-8</strain>
    </source>
</reference>
<evidence type="ECO:0000259" key="12">
    <source>
        <dbReference type="Pfam" id="PF23358"/>
    </source>
</evidence>
<comment type="similarity">
    <text evidence="3 8">Belongs to the DDOST 48 kDa subunit family.</text>
</comment>
<dbReference type="Pfam" id="PF23358">
    <property type="entry name" value="OST48_MD"/>
    <property type="match status" value="1"/>
</dbReference>
<dbReference type="GO" id="GO:0016740">
    <property type="term" value="F:transferase activity"/>
    <property type="evidence" value="ECO:0007669"/>
    <property type="project" value="UniProtKB-KW"/>
</dbReference>
<keyword evidence="9" id="KW-0175">Coiled coil</keyword>
<feature type="coiled-coil region" evidence="9">
    <location>
        <begin position="546"/>
        <end position="580"/>
    </location>
</feature>
<comment type="subcellular location">
    <subcellularLocation>
        <location evidence="8">Endoplasmic reticulum membrane</location>
        <topology evidence="8">Single-pass type I membrane protein</topology>
    </subcellularLocation>
    <subcellularLocation>
        <location evidence="1">Membrane</location>
        <topology evidence="1">Single-pass type I membrane protein</topology>
    </subcellularLocation>
</comment>
<dbReference type="InterPro" id="IPR055457">
    <property type="entry name" value="OST48_N"/>
</dbReference>
<proteinExistence type="inferred from homology"/>
<protein>
    <recommendedName>
        <fullName evidence="8">Dolichyl-diphosphooligosaccharide--protein glycosyltransferase subunit WBP1</fullName>
        <shortName evidence="8">Oligosaccharyl transferase subunit WBP1</shortName>
    </recommendedName>
</protein>
<dbReference type="InParanoid" id="A0A369JUN7"/>
<dbReference type="PANTHER" id="PTHR10830">
    <property type="entry name" value="DOLICHYL-DIPHOSPHOOLIGOSACCHARIDE--PROTEIN GLYCOSYLTRANSFERASE 48 KDA SUBUNIT"/>
    <property type="match status" value="1"/>
</dbReference>
<accession>A0A369JUN7</accession>
<feature type="domain" description="OST48 N-terminal" evidence="10">
    <location>
        <begin position="28"/>
        <end position="273"/>
    </location>
</feature>
<evidence type="ECO:0000256" key="8">
    <source>
        <dbReference type="RuleBase" id="RU361142"/>
    </source>
</evidence>
<keyword evidence="7" id="KW-0472">Membrane</keyword>
<gene>
    <name evidence="13" type="primary">ddost</name>
    <name evidence="13" type="ORF">Hypma_008583</name>
</gene>
<dbReference type="PANTHER" id="PTHR10830:SF0">
    <property type="entry name" value="DOLICHYL-DIPHOSPHOOLIGOSACCHARIDE--PROTEIN GLYCOSYLTRANSFERASE 48 KDA SUBUNIT"/>
    <property type="match status" value="1"/>
</dbReference>
<organism evidence="13 14">
    <name type="scientific">Hypsizygus marmoreus</name>
    <name type="common">White beech mushroom</name>
    <name type="synonym">Agaricus marmoreus</name>
    <dbReference type="NCBI Taxonomy" id="39966"/>
    <lineage>
        <taxon>Eukaryota</taxon>
        <taxon>Fungi</taxon>
        <taxon>Dikarya</taxon>
        <taxon>Basidiomycota</taxon>
        <taxon>Agaricomycotina</taxon>
        <taxon>Agaricomycetes</taxon>
        <taxon>Agaricomycetidae</taxon>
        <taxon>Agaricales</taxon>
        <taxon>Tricholomatineae</taxon>
        <taxon>Lyophyllaceae</taxon>
        <taxon>Hypsizygus</taxon>
    </lineage>
</organism>
<keyword evidence="5 8" id="KW-0256">Endoplasmic reticulum</keyword>
<sequence length="813" mass="90065">MVHFRSLLFLIAGLAIGLNAKSSSGDSVLVIVEPQRQDNYSVFFNGLKEQGYDITFRSPKAEAPLIIEYDVPSFAHVILFASETKVFAKDITPQSLVGLLSSNTNLLIALSSKQTPLSSLAAEFSLILPPPGTPLISYFPERQEPANVIPVSIPPTHSILSPNLRPVWFSGVPHALGNNPLLVPILRAPPESFASETDGGSSEALADAAERGGEGLWAGSQLGLVTGFQTLNNARITWVGGVDLFSDEYANKEVAKGVQSGNAQFARDVAAWTFQESQVLRIDKTTHHRVNTTEPLEQYTINDQIVYSAYISKYDAKTNEWAPYSGIKDLQFEFTMLDPHIRTALLPVPGVPGKYSITFRAPDRHGVFKFVINYKRKGLTFLQSSTTVAVVPPRHDGYPRFLSAAWPYYAGALSTSVGFFVFSALYLAGDSREKKSIRLGTHIERKPPRRKHEASNLNLGRASFGSANNPIPAFLSAQADLTFIEQPWRGTRYNTRSLGKMKNAVTLPYIKPINQARQANGTKNEPTESVILSPVVAMNATERRARSTKKDKYTEVERERNELKARLAVAEAELVLLKDQVRVFHTQTIALAAEAHQRRTDAIGKLFSAGSFVEEGFESVLLHFNNVDILMQHLPPTSLSYTTGIYFLARPPLCLPLRVPSCGRSGYWFFPLSAPLDKKFELIVEGQAGEWCYLGTYISSPLIGYEMQLSEWMTLDEQTRTTHCTRVTLAGVNNAPYQMVSRSSMVDIKRRYDNGEWRIPCFSLHCVGFNMPLYRAFHAAAAQLRVAPNNIHVPQSSGGSQVATTNRMASDWI</sequence>
<dbReference type="STRING" id="39966.A0A369JUN7"/>
<dbReference type="Proteomes" id="UP000076154">
    <property type="component" value="Unassembled WGS sequence"/>
</dbReference>
<dbReference type="UniPathway" id="UPA00378"/>
<dbReference type="EMBL" id="LUEZ02000045">
    <property type="protein sequence ID" value="RDB24065.1"/>
    <property type="molecule type" value="Genomic_DNA"/>
</dbReference>
<dbReference type="OrthoDB" id="29105at2759"/>
<dbReference type="Pfam" id="PF20411">
    <property type="entry name" value="DUF6697"/>
    <property type="match status" value="1"/>
</dbReference>
<feature type="signal peptide" evidence="8">
    <location>
        <begin position="1"/>
        <end position="25"/>
    </location>
</feature>
<feature type="domain" description="DUF6697" evidence="11">
    <location>
        <begin position="630"/>
        <end position="779"/>
    </location>
</feature>
<evidence type="ECO:0000256" key="3">
    <source>
        <dbReference type="ARBA" id="ARBA00008743"/>
    </source>
</evidence>
<comment type="function">
    <text evidence="8">Subunit of the oligosaccharyl transferase (OST) complex that catalyzes the initial transfer of a defined glycan (Glc(3)Man(9)GlcNAc(2) in eukaryotes) from the lipid carrier dolichol-pyrophosphate to an asparagine residue within an Asn-X-Ser/Thr consensus motif in nascent polypeptide chains, the first step in protein N-glycosylation. N-glycosylation occurs cotranslationally and the complex associates with the Sec61 complex at the channel-forming translocon complex that mediates protein translocation across the endoplasmic reticulum (ER).</text>
</comment>
<comment type="pathway">
    <text evidence="2 8">Protein modification; protein glycosylation.</text>
</comment>
<keyword evidence="4" id="KW-0812">Transmembrane</keyword>
<dbReference type="GO" id="GO:0018279">
    <property type="term" value="P:protein N-linked glycosylation via asparagine"/>
    <property type="evidence" value="ECO:0007669"/>
    <property type="project" value="UniProtKB-UniRule"/>
</dbReference>
<evidence type="ECO:0000259" key="11">
    <source>
        <dbReference type="Pfam" id="PF20411"/>
    </source>
</evidence>
<evidence type="ECO:0000313" key="13">
    <source>
        <dbReference type="EMBL" id="RDB24065.1"/>
    </source>
</evidence>
<keyword evidence="14" id="KW-1185">Reference proteome</keyword>
<evidence type="ECO:0000256" key="2">
    <source>
        <dbReference type="ARBA" id="ARBA00004922"/>
    </source>
</evidence>